<dbReference type="GO" id="GO:0031573">
    <property type="term" value="P:mitotic intra-S DNA damage checkpoint signaling"/>
    <property type="evidence" value="ECO:0007669"/>
    <property type="project" value="TreeGrafter"/>
</dbReference>
<keyword evidence="7" id="KW-0378">Hydrolase</keyword>
<dbReference type="PANTHER" id="PTHR21077">
    <property type="entry name" value="EME1 PROTEIN"/>
    <property type="match status" value="1"/>
</dbReference>
<gene>
    <name evidence="13" type="ORF">NEZAVI_LOCUS4211</name>
</gene>
<dbReference type="GO" id="GO:0006302">
    <property type="term" value="P:double-strand break repair"/>
    <property type="evidence" value="ECO:0007669"/>
    <property type="project" value="TreeGrafter"/>
</dbReference>
<dbReference type="GO" id="GO:0005634">
    <property type="term" value="C:nucleus"/>
    <property type="evidence" value="ECO:0007669"/>
    <property type="project" value="UniProtKB-SubCell"/>
</dbReference>
<evidence type="ECO:0000313" key="13">
    <source>
        <dbReference type="EMBL" id="CAH1393559.1"/>
    </source>
</evidence>
<proteinExistence type="predicted"/>
<dbReference type="OrthoDB" id="343092at2759"/>
<keyword evidence="12" id="KW-0469">Meiosis</keyword>
<dbReference type="EMBL" id="OV725078">
    <property type="protein sequence ID" value="CAH1393559.1"/>
    <property type="molecule type" value="Genomic_DNA"/>
</dbReference>
<keyword evidence="14" id="KW-1185">Reference proteome</keyword>
<protein>
    <recommendedName>
        <fullName evidence="15">Crossover junction endonuclease EME1</fullName>
    </recommendedName>
</protein>
<keyword evidence="6" id="KW-0227">DNA damage</keyword>
<name>A0A9P0EEP3_NEZVI</name>
<comment type="cofactor">
    <cofactor evidence="1">
        <name>Mg(2+)</name>
        <dbReference type="ChEBI" id="CHEBI:18420"/>
    </cofactor>
</comment>
<organism evidence="13 14">
    <name type="scientific">Nezara viridula</name>
    <name type="common">Southern green stink bug</name>
    <name type="synonym">Cimex viridulus</name>
    <dbReference type="NCBI Taxonomy" id="85310"/>
    <lineage>
        <taxon>Eukaryota</taxon>
        <taxon>Metazoa</taxon>
        <taxon>Ecdysozoa</taxon>
        <taxon>Arthropoda</taxon>
        <taxon>Hexapoda</taxon>
        <taxon>Insecta</taxon>
        <taxon>Pterygota</taxon>
        <taxon>Neoptera</taxon>
        <taxon>Paraneoptera</taxon>
        <taxon>Hemiptera</taxon>
        <taxon>Heteroptera</taxon>
        <taxon>Panheteroptera</taxon>
        <taxon>Pentatomomorpha</taxon>
        <taxon>Pentatomoidea</taxon>
        <taxon>Pentatomidae</taxon>
        <taxon>Pentatominae</taxon>
        <taxon>Nezara</taxon>
    </lineage>
</organism>
<evidence type="ECO:0000256" key="3">
    <source>
        <dbReference type="ARBA" id="ARBA00022722"/>
    </source>
</evidence>
<keyword evidence="9" id="KW-0233">DNA recombination</keyword>
<dbReference type="Gene3D" id="3.40.50.10130">
    <property type="match status" value="1"/>
</dbReference>
<keyword evidence="4" id="KW-0479">Metal-binding</keyword>
<dbReference type="Proteomes" id="UP001152798">
    <property type="component" value="Chromosome 2"/>
</dbReference>
<dbReference type="InterPro" id="IPR033310">
    <property type="entry name" value="Mms4/EME1/EME2"/>
</dbReference>
<accession>A0A9P0EEP3</accession>
<dbReference type="GO" id="GO:0046872">
    <property type="term" value="F:metal ion binding"/>
    <property type="evidence" value="ECO:0007669"/>
    <property type="project" value="UniProtKB-KW"/>
</dbReference>
<dbReference type="AlphaFoldDB" id="A0A9P0EEP3"/>
<evidence type="ECO:0000256" key="5">
    <source>
        <dbReference type="ARBA" id="ARBA00022759"/>
    </source>
</evidence>
<evidence type="ECO:0000256" key="2">
    <source>
        <dbReference type="ARBA" id="ARBA00004123"/>
    </source>
</evidence>
<evidence type="ECO:0000256" key="8">
    <source>
        <dbReference type="ARBA" id="ARBA00022842"/>
    </source>
</evidence>
<evidence type="ECO:0000256" key="11">
    <source>
        <dbReference type="ARBA" id="ARBA00023242"/>
    </source>
</evidence>
<evidence type="ECO:0000313" key="14">
    <source>
        <dbReference type="Proteomes" id="UP001152798"/>
    </source>
</evidence>
<evidence type="ECO:0000256" key="9">
    <source>
        <dbReference type="ARBA" id="ARBA00023172"/>
    </source>
</evidence>
<keyword evidence="8" id="KW-0460">Magnesium</keyword>
<keyword evidence="11" id="KW-0539">Nucleus</keyword>
<dbReference type="InterPro" id="IPR042530">
    <property type="entry name" value="EME1/EME2_C"/>
</dbReference>
<comment type="subcellular location">
    <subcellularLocation>
        <location evidence="2">Nucleus</location>
    </subcellularLocation>
</comment>
<evidence type="ECO:0000256" key="12">
    <source>
        <dbReference type="ARBA" id="ARBA00023254"/>
    </source>
</evidence>
<evidence type="ECO:0000256" key="10">
    <source>
        <dbReference type="ARBA" id="ARBA00023204"/>
    </source>
</evidence>
<keyword evidence="3" id="KW-0540">Nuclease</keyword>
<evidence type="ECO:0000256" key="1">
    <source>
        <dbReference type="ARBA" id="ARBA00001946"/>
    </source>
</evidence>
<sequence length="385" mass="44203">MADYIISLLTDSDSSDRDLNKPRTSIKYDLNSKDCNSKKTVHSLSESDLSIEEENIPKFLYSKEKKVAAKKIKSTSTGSSLVKTSQKKENSSSKLELKQWKDKLKCIKPNECLKYISVVIPEHFSVDVVFKDVLNTLEKSGFKYEVTDSDETAVTWNWKGVSSEFSKKSHLAVIWHLHRCISLVQTSSLVLYFDELMKKKPNQRIYLILHGTQKDLRDENVRKKVDYALCELELTTGITHSKFYNPHDLANYILHLSKSVSQELYRAELEKLEQEKTFYLHGRSHNSVRVDKDNNGMKKLWVQQIAAIHRLPFDSAKVLCRHHPTPYCLYETYKNLSTIKEKQDLLQDISVGRGGVAKRLGPKMSGKIALLFANSDGDLHLSDWI</sequence>
<dbReference type="GO" id="GO:0048476">
    <property type="term" value="C:Holliday junction resolvase complex"/>
    <property type="evidence" value="ECO:0007669"/>
    <property type="project" value="InterPro"/>
</dbReference>
<dbReference type="GO" id="GO:0000712">
    <property type="term" value="P:resolution of meiotic recombination intermediates"/>
    <property type="evidence" value="ECO:0007669"/>
    <property type="project" value="TreeGrafter"/>
</dbReference>
<evidence type="ECO:0000256" key="7">
    <source>
        <dbReference type="ARBA" id="ARBA00022801"/>
    </source>
</evidence>
<dbReference type="PANTHER" id="PTHR21077:SF5">
    <property type="entry name" value="CROSSOVER JUNCTION ENDONUCLEASE MMS4"/>
    <property type="match status" value="1"/>
</dbReference>
<dbReference type="GO" id="GO:0031297">
    <property type="term" value="P:replication fork processing"/>
    <property type="evidence" value="ECO:0007669"/>
    <property type="project" value="TreeGrafter"/>
</dbReference>
<keyword evidence="5" id="KW-0255">Endonuclease</keyword>
<keyword evidence="10" id="KW-0234">DNA repair</keyword>
<reference evidence="13" key="1">
    <citation type="submission" date="2022-01" db="EMBL/GenBank/DDBJ databases">
        <authorList>
            <person name="King R."/>
        </authorList>
    </citation>
    <scope>NUCLEOTIDE SEQUENCE</scope>
</reference>
<evidence type="ECO:0008006" key="15">
    <source>
        <dbReference type="Google" id="ProtNLM"/>
    </source>
</evidence>
<evidence type="ECO:0000256" key="6">
    <source>
        <dbReference type="ARBA" id="ARBA00022763"/>
    </source>
</evidence>
<evidence type="ECO:0000256" key="4">
    <source>
        <dbReference type="ARBA" id="ARBA00022723"/>
    </source>
</evidence>
<dbReference type="GO" id="GO:0008821">
    <property type="term" value="F:crossover junction DNA endonuclease activity"/>
    <property type="evidence" value="ECO:0007669"/>
    <property type="project" value="TreeGrafter"/>
</dbReference>
<dbReference type="Pfam" id="PF21292">
    <property type="entry name" value="EME1-MUS81_C"/>
    <property type="match status" value="1"/>
</dbReference>
<dbReference type="Gene3D" id="1.10.150.670">
    <property type="entry name" value="Crossover junction endonuclease EME1, DNA-binding domain"/>
    <property type="match status" value="1"/>
</dbReference>